<reference evidence="13" key="1">
    <citation type="submission" date="2013-10" db="EMBL/GenBank/DDBJ databases">
        <title>Genome sequencing of Onchocerca volvulus.</title>
        <authorList>
            <person name="Cotton J."/>
            <person name="Tsai J."/>
            <person name="Stanley E."/>
            <person name="Tracey A."/>
            <person name="Holroyd N."/>
            <person name="Lustigman S."/>
            <person name="Berriman M."/>
        </authorList>
    </citation>
    <scope>NUCLEOTIDE SEQUENCE</scope>
</reference>
<dbReference type="Pfam" id="PF00001">
    <property type="entry name" value="7tm_1"/>
    <property type="match status" value="1"/>
</dbReference>
<proteinExistence type="inferred from homology"/>
<dbReference type="GO" id="GO:0042277">
    <property type="term" value="F:peptide binding"/>
    <property type="evidence" value="ECO:0007669"/>
    <property type="project" value="TreeGrafter"/>
</dbReference>
<evidence type="ECO:0000256" key="2">
    <source>
        <dbReference type="ARBA" id="ARBA00022475"/>
    </source>
</evidence>
<evidence type="ECO:0000313" key="13">
    <source>
        <dbReference type="Proteomes" id="UP000024404"/>
    </source>
</evidence>
<dbReference type="InterPro" id="IPR000276">
    <property type="entry name" value="GPCR_Rhodpsn"/>
</dbReference>
<dbReference type="PANTHER" id="PTHR24229">
    <property type="entry name" value="NEUROPEPTIDES RECEPTOR"/>
    <property type="match status" value="1"/>
</dbReference>
<feature type="transmembrane region" description="Helical" evidence="10">
    <location>
        <begin position="150"/>
        <end position="172"/>
    </location>
</feature>
<feature type="transmembrane region" description="Helical" evidence="10">
    <location>
        <begin position="206"/>
        <end position="231"/>
    </location>
</feature>
<evidence type="ECO:0000256" key="3">
    <source>
        <dbReference type="ARBA" id="ARBA00022692"/>
    </source>
</evidence>
<feature type="transmembrane region" description="Helical" evidence="10">
    <location>
        <begin position="30"/>
        <end position="58"/>
    </location>
</feature>
<keyword evidence="6 10" id="KW-0472">Membrane</keyword>
<keyword evidence="2" id="KW-1003">Cell membrane</keyword>
<comment type="similarity">
    <text evidence="9">Belongs to the G-protein coupled receptor 1 family.</text>
</comment>
<dbReference type="Gene3D" id="1.20.1070.10">
    <property type="entry name" value="Rhodopsin 7-helix transmembrane proteins"/>
    <property type="match status" value="1"/>
</dbReference>
<dbReference type="OMA" id="MHLYKCV"/>
<evidence type="ECO:0000256" key="5">
    <source>
        <dbReference type="ARBA" id="ARBA00023040"/>
    </source>
</evidence>
<comment type="subcellular location">
    <subcellularLocation>
        <location evidence="1">Cell membrane</location>
        <topology evidence="1">Multi-pass membrane protein</topology>
    </subcellularLocation>
</comment>
<feature type="transmembrane region" description="Helical" evidence="10">
    <location>
        <begin position="70"/>
        <end position="90"/>
    </location>
</feature>
<evidence type="ECO:0000256" key="8">
    <source>
        <dbReference type="ARBA" id="ARBA00023224"/>
    </source>
</evidence>
<dbReference type="CDD" id="cd00637">
    <property type="entry name" value="7tm_classA_rhodopsin-like"/>
    <property type="match status" value="1"/>
</dbReference>
<reference evidence="12" key="2">
    <citation type="submission" date="2022-06" db="UniProtKB">
        <authorList>
            <consortium name="EnsemblMetazoa"/>
        </authorList>
    </citation>
    <scope>IDENTIFICATION</scope>
</reference>
<dbReference type="GO" id="GO:0043005">
    <property type="term" value="C:neuron projection"/>
    <property type="evidence" value="ECO:0007669"/>
    <property type="project" value="TreeGrafter"/>
</dbReference>
<keyword evidence="3 9" id="KW-0812">Transmembrane</keyword>
<sequence length="442" mass="51205">MDNKTIDEIDFDKIKIKYILPYSNHNNGGLMAIASFYALLFMLGTCGNAATLAVVYHVRSIDPRARRNTTLTYICALSIIDFISMLPLPMTIIDQILGFWMFGTAICKLFRLLEHSGKIFSTFILVCFSIDRYCGVCHPLKVELRKTKTAYYMLTVMFCITCIMLCPIVIFAQSKEIILHETYNIEKNEMIRLHLFKCADNLDNNLFILFSLTCFFFAYLIPLLLMAFFYFRMLSTLFAKSQMIRKGVQAFLFRKSWTKDKIPVIRIATYTLLLCLFHFVCWTPYWISVLYLLYLEIFPSPEFQMPNSSFIYFMYGVHALPYINSASNFILYGLLNRQLNQSCSKKHSKVSRKAKLHLIEQKVDFIDESARRKFNNDHPSSSLSNANYATMINTNNIRSSAIDDKSETMIEKLNMDLISQTINNNSNTDILMNVSSQETINF</sequence>
<organism evidence="12 13">
    <name type="scientific">Onchocerca volvulus</name>
    <dbReference type="NCBI Taxonomy" id="6282"/>
    <lineage>
        <taxon>Eukaryota</taxon>
        <taxon>Metazoa</taxon>
        <taxon>Ecdysozoa</taxon>
        <taxon>Nematoda</taxon>
        <taxon>Chromadorea</taxon>
        <taxon>Rhabditida</taxon>
        <taxon>Spirurina</taxon>
        <taxon>Spiruromorpha</taxon>
        <taxon>Filarioidea</taxon>
        <taxon>Onchocercidae</taxon>
        <taxon>Onchocerca</taxon>
    </lineage>
</organism>
<protein>
    <submittedName>
        <fullName evidence="12">G_PROTEIN_RECEP_F1_2 domain-containing protein</fullName>
    </submittedName>
</protein>
<dbReference type="PANTHER" id="PTHR24229:SF53">
    <property type="entry name" value="NEUROPEPTIDE RECEPTOR 18"/>
    <property type="match status" value="1"/>
</dbReference>
<accession>A0A8R1XSX2</accession>
<keyword evidence="13" id="KW-1185">Reference proteome</keyword>
<dbReference type="PROSITE" id="PS50262">
    <property type="entry name" value="G_PROTEIN_RECEP_F1_2"/>
    <property type="match status" value="1"/>
</dbReference>
<dbReference type="InterPro" id="IPR017452">
    <property type="entry name" value="GPCR_Rhodpsn_7TM"/>
</dbReference>
<evidence type="ECO:0000259" key="11">
    <source>
        <dbReference type="PROSITE" id="PS50262"/>
    </source>
</evidence>
<evidence type="ECO:0000313" key="12">
    <source>
        <dbReference type="EnsemblMetazoa" id="OVOC2044.1"/>
    </source>
</evidence>
<evidence type="ECO:0000256" key="7">
    <source>
        <dbReference type="ARBA" id="ARBA00023170"/>
    </source>
</evidence>
<dbReference type="PROSITE" id="PS00237">
    <property type="entry name" value="G_PROTEIN_RECEP_F1_1"/>
    <property type="match status" value="1"/>
</dbReference>
<feature type="transmembrane region" description="Helical" evidence="10">
    <location>
        <begin position="312"/>
        <end position="335"/>
    </location>
</feature>
<evidence type="ECO:0000256" key="4">
    <source>
        <dbReference type="ARBA" id="ARBA00022989"/>
    </source>
</evidence>
<keyword evidence="7 9" id="KW-0675">Receptor</keyword>
<dbReference type="GO" id="GO:0005886">
    <property type="term" value="C:plasma membrane"/>
    <property type="evidence" value="ECO:0007669"/>
    <property type="project" value="UniProtKB-SubCell"/>
</dbReference>
<keyword evidence="5 9" id="KW-0297">G-protein coupled receptor</keyword>
<evidence type="ECO:0000256" key="9">
    <source>
        <dbReference type="RuleBase" id="RU000688"/>
    </source>
</evidence>
<name>A0A8R1XSX2_ONCVO</name>
<dbReference type="SUPFAM" id="SSF81321">
    <property type="entry name" value="Family A G protein-coupled receptor-like"/>
    <property type="match status" value="1"/>
</dbReference>
<feature type="domain" description="G-protein coupled receptors family 1 profile" evidence="11">
    <location>
        <begin position="47"/>
        <end position="332"/>
    </location>
</feature>
<dbReference type="PRINTS" id="PR00237">
    <property type="entry name" value="GPCRRHODOPSN"/>
</dbReference>
<keyword evidence="4 10" id="KW-1133">Transmembrane helix</keyword>
<keyword evidence="8 9" id="KW-0807">Transducer</keyword>
<feature type="transmembrane region" description="Helical" evidence="10">
    <location>
        <begin position="264"/>
        <end position="292"/>
    </location>
</feature>
<dbReference type="EMBL" id="CMVM020000068">
    <property type="status" value="NOT_ANNOTATED_CDS"/>
    <property type="molecule type" value="Genomic_DNA"/>
</dbReference>
<evidence type="ECO:0000256" key="10">
    <source>
        <dbReference type="SAM" id="Phobius"/>
    </source>
</evidence>
<dbReference type="Proteomes" id="UP000024404">
    <property type="component" value="Unassembled WGS sequence"/>
</dbReference>
<evidence type="ECO:0000256" key="6">
    <source>
        <dbReference type="ARBA" id="ARBA00023136"/>
    </source>
</evidence>
<dbReference type="GO" id="GO:0004930">
    <property type="term" value="F:G protein-coupled receptor activity"/>
    <property type="evidence" value="ECO:0007669"/>
    <property type="project" value="UniProtKB-KW"/>
</dbReference>
<dbReference type="AlphaFoldDB" id="A0A8R1XSX2"/>
<evidence type="ECO:0000256" key="1">
    <source>
        <dbReference type="ARBA" id="ARBA00004651"/>
    </source>
</evidence>
<dbReference type="EnsemblMetazoa" id="OVOC2044.1">
    <property type="protein sequence ID" value="OVOC2044.1"/>
    <property type="gene ID" value="WBGene00238853"/>
</dbReference>